<dbReference type="Gene3D" id="1.25.40.20">
    <property type="entry name" value="Ankyrin repeat-containing domain"/>
    <property type="match status" value="1"/>
</dbReference>
<evidence type="ECO:0000313" key="3">
    <source>
        <dbReference type="EMBL" id="CAE2266206.1"/>
    </source>
</evidence>
<dbReference type="PROSITE" id="PS50238">
    <property type="entry name" value="RHOGAP"/>
    <property type="match status" value="1"/>
</dbReference>
<feature type="domain" description="Rho-GAP" evidence="2">
    <location>
        <begin position="1"/>
        <end position="56"/>
    </location>
</feature>
<dbReference type="AlphaFoldDB" id="A0A7S4JK79"/>
<dbReference type="InterPro" id="IPR036770">
    <property type="entry name" value="Ankyrin_rpt-contain_sf"/>
</dbReference>
<sequence>MSAANMGTVMAPNLFHKTVKTASSSPQDLMVSCNFDDMKLTSDVFVFMTENYKYLFDENPVHEPPPPPKSLIDAVRDHDVELVRRLVEVDNVDPNMVDSETGDSALNILVALERPRVDCIQILVDGGADINMVGADGLPPVFRVVAPQRKDALLCLIELGANTSQLHSVDGSPKTLLDHVSTIDPSQIEDVQHLQRVIARQSGNLLSLSQDSPNHTPIAVPSAQTQPQLIQKGRRPKTRSSTELSGGRSPNQRPVSQFQLQPTPQTGQSRPLSTLSSPRRASHGALSLSPLYSPSHSPNHSPQASPPSSPLPSAPYLTLTPLRSAPSGSARGASSPQLSSIPPPLVGSPQADSPKPLSGPSSPGGWGISSPSFTPSSPALTPSQIPAALPEASKKSTSEHTISVQPVYRRIALDPLVEALGSIVVAGCHAQYQQDAVEQTNASLAHVAQPLKQLFSNSETSIRNFNGFSEASDQAIARAGQDLQGSAKRMVQSARQVYSTQTDASQAAFASELHSFVGSVRQLLLACDKAGFDVILAEAQSLTKSLKESLSYVKSGDDPQSFKDINSPATFCVLRFNHMVKTLAFQLPDGDCQSKLNQSCATIASCTVELSREALTLMAQQAQFRNLAPVGTKAKAIIMELQSINSVIHTPLAEKYVVPPSGDALRDLQSQGEIAINRACLVLARAGDDEVFHIARETLPSLFLSLFANSQGDRRKLMESTLAFVKATKGAACRAEEIASSRGMEQRISIYSHALEHLFRLAVVSVASYCVAPFGGVSESFPVPSLPYVGSLISTCFFQLLASGFPNE</sequence>
<feature type="compositionally biased region" description="Low complexity" evidence="1">
    <location>
        <begin position="269"/>
        <end position="279"/>
    </location>
</feature>
<protein>
    <recommendedName>
        <fullName evidence="2">Rho-GAP domain-containing protein</fullName>
    </recommendedName>
</protein>
<feature type="region of interest" description="Disordered" evidence="1">
    <location>
        <begin position="207"/>
        <end position="384"/>
    </location>
</feature>
<dbReference type="EMBL" id="HBKR01001349">
    <property type="protein sequence ID" value="CAE2266206.1"/>
    <property type="molecule type" value="Transcribed_RNA"/>
</dbReference>
<feature type="compositionally biased region" description="Pro residues" evidence="1">
    <location>
        <begin position="304"/>
        <end position="313"/>
    </location>
</feature>
<evidence type="ECO:0000259" key="2">
    <source>
        <dbReference type="PROSITE" id="PS50238"/>
    </source>
</evidence>
<name>A0A7S4JK79_9EUKA</name>
<dbReference type="InterPro" id="IPR000198">
    <property type="entry name" value="RhoGAP_dom"/>
</dbReference>
<accession>A0A7S4JK79</accession>
<feature type="compositionally biased region" description="Low complexity" evidence="1">
    <location>
        <begin position="314"/>
        <end position="340"/>
    </location>
</feature>
<reference evidence="3" key="1">
    <citation type="submission" date="2021-01" db="EMBL/GenBank/DDBJ databases">
        <authorList>
            <person name="Corre E."/>
            <person name="Pelletier E."/>
            <person name="Niang G."/>
            <person name="Scheremetjew M."/>
            <person name="Finn R."/>
            <person name="Kale V."/>
            <person name="Holt S."/>
            <person name="Cochrane G."/>
            <person name="Meng A."/>
            <person name="Brown T."/>
            <person name="Cohen L."/>
        </authorList>
    </citation>
    <scope>NUCLEOTIDE SEQUENCE</scope>
    <source>
        <strain evidence="3">SoJaBio B1-5/56/2</strain>
    </source>
</reference>
<feature type="compositionally biased region" description="Polar residues" evidence="1">
    <location>
        <begin position="239"/>
        <end position="268"/>
    </location>
</feature>
<dbReference type="SUPFAM" id="SSF48403">
    <property type="entry name" value="Ankyrin repeat"/>
    <property type="match status" value="1"/>
</dbReference>
<feature type="compositionally biased region" description="Low complexity" evidence="1">
    <location>
        <begin position="286"/>
        <end position="303"/>
    </location>
</feature>
<gene>
    <name evidence="3" type="ORF">NAES01612_LOCUS846</name>
</gene>
<evidence type="ECO:0000256" key="1">
    <source>
        <dbReference type="SAM" id="MobiDB-lite"/>
    </source>
</evidence>
<organism evidence="3">
    <name type="scientific">Paramoeba aestuarina</name>
    <dbReference type="NCBI Taxonomy" id="180227"/>
    <lineage>
        <taxon>Eukaryota</taxon>
        <taxon>Amoebozoa</taxon>
        <taxon>Discosea</taxon>
        <taxon>Flabellinia</taxon>
        <taxon>Dactylopodida</taxon>
        <taxon>Paramoebidae</taxon>
        <taxon>Paramoeba</taxon>
    </lineage>
</organism>
<dbReference type="GO" id="GO:0007165">
    <property type="term" value="P:signal transduction"/>
    <property type="evidence" value="ECO:0007669"/>
    <property type="project" value="InterPro"/>
</dbReference>
<proteinExistence type="predicted"/>
<feature type="compositionally biased region" description="Polar residues" evidence="1">
    <location>
        <begin position="373"/>
        <end position="384"/>
    </location>
</feature>